<feature type="non-terminal residue" evidence="2">
    <location>
        <position position="228"/>
    </location>
</feature>
<dbReference type="AlphaFoldDB" id="A0A1G4ECD2"/>
<proteinExistence type="predicted"/>
<evidence type="ECO:0000313" key="3">
    <source>
        <dbReference type="Proteomes" id="UP000305196"/>
    </source>
</evidence>
<reference evidence="2 3" key="1">
    <citation type="submission" date="2016-07" db="EMBL/GenBank/DDBJ databases">
        <authorList>
            <consortium name="Pathogen Informatics"/>
        </authorList>
    </citation>
    <scope>NUCLEOTIDE SEQUENCE [LARGE SCALE GENOMIC DNA]</scope>
</reference>
<dbReference type="EMBL" id="FLYI01000244">
    <property type="protein sequence ID" value="SCA81977.1"/>
    <property type="molecule type" value="Genomic_DNA"/>
</dbReference>
<accession>A0A1G4ECD2</accession>
<feature type="transmembrane region" description="Helical" evidence="1">
    <location>
        <begin position="197"/>
        <end position="219"/>
    </location>
</feature>
<keyword evidence="1" id="KW-0472">Membrane</keyword>
<protein>
    <submittedName>
        <fullName evidence="2">Uncharacterized protein</fullName>
    </submittedName>
</protein>
<dbReference type="Proteomes" id="UP000305196">
    <property type="component" value="Unassembled WGS sequence"/>
</dbReference>
<keyword evidence="1" id="KW-0812">Transmembrane</keyword>
<evidence type="ECO:0000313" key="2">
    <source>
        <dbReference type="EMBL" id="SCA81977.1"/>
    </source>
</evidence>
<dbReference type="VEuPathDB" id="PlasmoDB:PVP01_0101000"/>
<organism evidence="2 3">
    <name type="scientific">Plasmodium vivax</name>
    <name type="common">malaria parasite P. vivax</name>
    <dbReference type="NCBI Taxonomy" id="5855"/>
    <lineage>
        <taxon>Eukaryota</taxon>
        <taxon>Sar</taxon>
        <taxon>Alveolata</taxon>
        <taxon>Apicomplexa</taxon>
        <taxon>Aconoidasida</taxon>
        <taxon>Haemosporida</taxon>
        <taxon>Plasmodiidae</taxon>
        <taxon>Plasmodium</taxon>
        <taxon>Plasmodium (Plasmodium)</taxon>
    </lineage>
</organism>
<evidence type="ECO:0000256" key="1">
    <source>
        <dbReference type="SAM" id="Phobius"/>
    </source>
</evidence>
<sequence length="228" mass="27001">DKSLENKYEYENSLRIKFSRLLAKDKIQRELGYPAMRTKLSHDNRDKKKIKASEQRTTYSQLNNNGLNNLDIYIKDYKRRYGKKKGFSKLDCYCEKKVFDKIHHVEELVHRFQNQKRRLKKIVLKKYGIVLILIALIPALSLIYPILFGTEKWGPGIIKDCEEVGHMKENGGHYVSESSCPKYSYYENGYIIKNVAIVHKCVSFIIIVFFLLFLIYAIIKFIKYERLK</sequence>
<feature type="non-terminal residue" evidence="2">
    <location>
        <position position="1"/>
    </location>
</feature>
<dbReference type="Pfam" id="PF12420">
    <property type="entry name" value="DUF3671"/>
    <property type="match status" value="1"/>
</dbReference>
<dbReference type="VEuPathDB" id="PlasmoDB:PVPAM_120005100"/>
<name>A0A1G4ECD2_PLAVI</name>
<keyword evidence="1" id="KW-1133">Transmembrane helix</keyword>
<dbReference type="InterPro" id="IPR022139">
    <property type="entry name" value="Fam-L/Fam-M-like_plasmodium"/>
</dbReference>
<feature type="transmembrane region" description="Helical" evidence="1">
    <location>
        <begin position="127"/>
        <end position="147"/>
    </location>
</feature>
<gene>
    <name evidence="2" type="ORF">PVC01_000077700</name>
</gene>